<sequence length="247" mass="26811">MVEPLYVGVVWRGDVWLAVAFTGDGFDHAETFDGVGACWSRYEDRARRILVDVPIGLVESGDPTRRCDALARSVLGDRAETVVSPPVREATRKRRYSTADRVHRRKSGRDLTERAFDRSEGIARLDELLQELPEAAAVVRESHPEVCFRAVAGDPLEFSRETAAGYAERMRTLARYDRDAAPTVQKAAEATGGADVTVADVLDAVALAYTARPGDGDLRTLPADPPTDAVGLPMEIAYRAASPLSGA</sequence>
<comment type="caution">
    <text evidence="1">The sequence shown here is derived from an EMBL/GenBank/DDBJ whole genome shotgun (WGS) entry which is preliminary data.</text>
</comment>
<proteinExistence type="predicted"/>
<organism evidence="1 2">
    <name type="scientific">Haloarcula salina</name>
    <dbReference type="NCBI Taxonomy" id="1429914"/>
    <lineage>
        <taxon>Archaea</taxon>
        <taxon>Methanobacteriati</taxon>
        <taxon>Methanobacteriota</taxon>
        <taxon>Stenosarchaea group</taxon>
        <taxon>Halobacteria</taxon>
        <taxon>Halobacteriales</taxon>
        <taxon>Haloarculaceae</taxon>
        <taxon>Haloarcula</taxon>
    </lineage>
</organism>
<dbReference type="InterPro" id="IPR007362">
    <property type="entry name" value="DUF429"/>
</dbReference>
<gene>
    <name evidence="1" type="ORF">KTS37_12450</name>
</gene>
<dbReference type="Pfam" id="PF04250">
    <property type="entry name" value="DUF429"/>
    <property type="match status" value="1"/>
</dbReference>
<dbReference type="EMBL" id="JAHQXE010000003">
    <property type="protein sequence ID" value="MBV0902600.1"/>
    <property type="molecule type" value="Genomic_DNA"/>
</dbReference>
<accession>A0AA41G1C7</accession>
<dbReference type="AlphaFoldDB" id="A0AA41G1C7"/>
<protein>
    <submittedName>
        <fullName evidence="1">DUF429 domain-containing protein</fullName>
    </submittedName>
</protein>
<evidence type="ECO:0000313" key="1">
    <source>
        <dbReference type="EMBL" id="MBV0902600.1"/>
    </source>
</evidence>
<name>A0AA41G1C7_9EURY</name>
<evidence type="ECO:0000313" key="2">
    <source>
        <dbReference type="Proteomes" id="UP001166304"/>
    </source>
</evidence>
<dbReference type="RefSeq" id="WP_162413258.1">
    <property type="nucleotide sequence ID" value="NZ_JAHQXE010000003.1"/>
</dbReference>
<keyword evidence="2" id="KW-1185">Reference proteome</keyword>
<dbReference type="Proteomes" id="UP001166304">
    <property type="component" value="Unassembled WGS sequence"/>
</dbReference>
<reference evidence="1" key="1">
    <citation type="submission" date="2021-06" db="EMBL/GenBank/DDBJ databases">
        <title>New haloarchaea isolates fom saline soil.</title>
        <authorList>
            <person name="Duran-Viseras A."/>
            <person name="Sanchez-Porro C.S."/>
            <person name="Ventosa A."/>
        </authorList>
    </citation>
    <scope>NUCLEOTIDE SEQUENCE</scope>
    <source>
        <strain evidence="1">JCM 18369</strain>
    </source>
</reference>